<dbReference type="Proteomes" id="UP000654370">
    <property type="component" value="Unassembled WGS sequence"/>
</dbReference>
<accession>A0A8H7U9A4</accession>
<evidence type="ECO:0000313" key="1">
    <source>
        <dbReference type="EMBL" id="KAG2171249.1"/>
    </source>
</evidence>
<sequence length="138" mass="15469">MAAFLRPSDLDRISLLNCIVTTQGDLVIKIIAPKELRAGRRIVKTLVLLVNSKNPTKRLKATTISTWLRNLMRLSTFQKPVPSVRSVASDLALARGAPLSDVVTMGNWSSSEVFDNHDRRQRLQRQKSYKLCASHVNS</sequence>
<keyword evidence="2" id="KW-1185">Reference proteome</keyword>
<proteinExistence type="predicted"/>
<dbReference type="OrthoDB" id="5588333at2759"/>
<name>A0A8H7U9A4_MORIS</name>
<evidence type="ECO:0000313" key="2">
    <source>
        <dbReference type="Proteomes" id="UP000654370"/>
    </source>
</evidence>
<organism evidence="1 2">
    <name type="scientific">Mortierella isabellina</name>
    <name type="common">Filamentous fungus</name>
    <name type="synonym">Umbelopsis isabellina</name>
    <dbReference type="NCBI Taxonomy" id="91625"/>
    <lineage>
        <taxon>Eukaryota</taxon>
        <taxon>Fungi</taxon>
        <taxon>Fungi incertae sedis</taxon>
        <taxon>Mucoromycota</taxon>
        <taxon>Mucoromycotina</taxon>
        <taxon>Umbelopsidomycetes</taxon>
        <taxon>Umbelopsidales</taxon>
        <taxon>Umbelopsidaceae</taxon>
        <taxon>Umbelopsis</taxon>
    </lineage>
</organism>
<protein>
    <submittedName>
        <fullName evidence="1">Uncharacterized protein</fullName>
    </submittedName>
</protein>
<dbReference type="EMBL" id="JAEPQZ010000023">
    <property type="protein sequence ID" value="KAG2171249.1"/>
    <property type="molecule type" value="Genomic_DNA"/>
</dbReference>
<reference evidence="1" key="1">
    <citation type="submission" date="2020-12" db="EMBL/GenBank/DDBJ databases">
        <title>Metabolic potential, ecology and presence of endohyphal bacteria is reflected in genomic diversity of Mucoromycotina.</title>
        <authorList>
            <person name="Muszewska A."/>
            <person name="Okrasinska A."/>
            <person name="Steczkiewicz K."/>
            <person name="Drgas O."/>
            <person name="Orlowska M."/>
            <person name="Perlinska-Lenart U."/>
            <person name="Aleksandrzak-Piekarczyk T."/>
            <person name="Szatraj K."/>
            <person name="Zielenkiewicz U."/>
            <person name="Pilsyk S."/>
            <person name="Malc E."/>
            <person name="Mieczkowski P."/>
            <person name="Kruszewska J.S."/>
            <person name="Biernat P."/>
            <person name="Pawlowska J."/>
        </authorList>
    </citation>
    <scope>NUCLEOTIDE SEQUENCE</scope>
    <source>
        <strain evidence="1">WA0000067209</strain>
    </source>
</reference>
<comment type="caution">
    <text evidence="1">The sequence shown here is derived from an EMBL/GenBank/DDBJ whole genome shotgun (WGS) entry which is preliminary data.</text>
</comment>
<dbReference type="AlphaFoldDB" id="A0A8H7U9A4"/>
<gene>
    <name evidence="1" type="ORF">INT43_004103</name>
</gene>